<sequence>MSVCPFGQADRTSRGKVSVLQKHSETSFRQKRFYYGKQLLTNFMLLAMPRPDVGFGFIGMNMRGTISIGTMEGATDRNILLNESWNAAPLVGGIENRPVLILVDDLRNAAYL</sequence>
<protein>
    <submittedName>
        <fullName evidence="1">Uncharacterized protein</fullName>
    </submittedName>
</protein>
<name>A0A4Y2RGZ7_ARAVE</name>
<organism evidence="1 2">
    <name type="scientific">Araneus ventricosus</name>
    <name type="common">Orbweaver spider</name>
    <name type="synonym">Epeira ventricosa</name>
    <dbReference type="NCBI Taxonomy" id="182803"/>
    <lineage>
        <taxon>Eukaryota</taxon>
        <taxon>Metazoa</taxon>
        <taxon>Ecdysozoa</taxon>
        <taxon>Arthropoda</taxon>
        <taxon>Chelicerata</taxon>
        <taxon>Arachnida</taxon>
        <taxon>Araneae</taxon>
        <taxon>Araneomorphae</taxon>
        <taxon>Entelegynae</taxon>
        <taxon>Araneoidea</taxon>
        <taxon>Araneidae</taxon>
        <taxon>Araneus</taxon>
    </lineage>
</organism>
<dbReference type="EMBL" id="BGPR01017058">
    <property type="protein sequence ID" value="GBN74983.1"/>
    <property type="molecule type" value="Genomic_DNA"/>
</dbReference>
<dbReference type="Proteomes" id="UP000499080">
    <property type="component" value="Unassembled WGS sequence"/>
</dbReference>
<comment type="caution">
    <text evidence="1">The sequence shown here is derived from an EMBL/GenBank/DDBJ whole genome shotgun (WGS) entry which is preliminary data.</text>
</comment>
<proteinExistence type="predicted"/>
<evidence type="ECO:0000313" key="2">
    <source>
        <dbReference type="Proteomes" id="UP000499080"/>
    </source>
</evidence>
<dbReference type="AlphaFoldDB" id="A0A4Y2RGZ7"/>
<evidence type="ECO:0000313" key="1">
    <source>
        <dbReference type="EMBL" id="GBN74983.1"/>
    </source>
</evidence>
<accession>A0A4Y2RGZ7</accession>
<reference evidence="1 2" key="1">
    <citation type="journal article" date="2019" name="Sci. Rep.">
        <title>Orb-weaving spider Araneus ventricosus genome elucidates the spidroin gene catalogue.</title>
        <authorList>
            <person name="Kono N."/>
            <person name="Nakamura H."/>
            <person name="Ohtoshi R."/>
            <person name="Moran D.A.P."/>
            <person name="Shinohara A."/>
            <person name="Yoshida Y."/>
            <person name="Fujiwara M."/>
            <person name="Mori M."/>
            <person name="Tomita M."/>
            <person name="Arakawa K."/>
        </authorList>
    </citation>
    <scope>NUCLEOTIDE SEQUENCE [LARGE SCALE GENOMIC DNA]</scope>
</reference>
<keyword evidence="2" id="KW-1185">Reference proteome</keyword>
<gene>
    <name evidence="1" type="ORF">AVEN_251302_1</name>
</gene>